<dbReference type="AlphaFoldDB" id="A0A841P1M5"/>
<sequence>MGVNKGEKQVPLLRDLPLFLASAIEDDEMADAARAA</sequence>
<gene>
    <name evidence="1" type="ORF">HNQ71_000065</name>
</gene>
<name>A0A841P1M5_9HYPH</name>
<organism evidence="1 2">
    <name type="scientific">Mesorhizobium sangaii</name>
    <dbReference type="NCBI Taxonomy" id="505389"/>
    <lineage>
        <taxon>Bacteria</taxon>
        <taxon>Pseudomonadati</taxon>
        <taxon>Pseudomonadota</taxon>
        <taxon>Alphaproteobacteria</taxon>
        <taxon>Hyphomicrobiales</taxon>
        <taxon>Phyllobacteriaceae</taxon>
        <taxon>Mesorhizobium</taxon>
    </lineage>
</organism>
<dbReference type="EMBL" id="JACHEF010000001">
    <property type="protein sequence ID" value="MBB6407421.1"/>
    <property type="molecule type" value="Genomic_DNA"/>
</dbReference>
<protein>
    <submittedName>
        <fullName evidence="1">Uncharacterized protein</fullName>
    </submittedName>
</protein>
<evidence type="ECO:0000313" key="1">
    <source>
        <dbReference type="EMBL" id="MBB6407421.1"/>
    </source>
</evidence>
<comment type="caution">
    <text evidence="1">The sequence shown here is derived from an EMBL/GenBank/DDBJ whole genome shotgun (WGS) entry which is preliminary data.</text>
</comment>
<dbReference type="Proteomes" id="UP000556329">
    <property type="component" value="Unassembled WGS sequence"/>
</dbReference>
<reference evidence="1 2" key="1">
    <citation type="submission" date="2020-08" db="EMBL/GenBank/DDBJ databases">
        <title>Genomic Encyclopedia of Type Strains, Phase IV (KMG-IV): sequencing the most valuable type-strain genomes for metagenomic binning, comparative biology and taxonomic classification.</title>
        <authorList>
            <person name="Goeker M."/>
        </authorList>
    </citation>
    <scope>NUCLEOTIDE SEQUENCE [LARGE SCALE GENOMIC DNA]</scope>
    <source>
        <strain evidence="1 2">DSM 100039</strain>
    </source>
</reference>
<accession>A0A841P1M5</accession>
<evidence type="ECO:0000313" key="2">
    <source>
        <dbReference type="Proteomes" id="UP000556329"/>
    </source>
</evidence>
<keyword evidence="2" id="KW-1185">Reference proteome</keyword>
<proteinExistence type="predicted"/>